<sequence>MHSSPVYNKRRSTWMAALASFGMAAATLSGCASNPKPDVDPIFTAVPGGRYDCYYQQDDRNVVVKGATGTAGQAVIGGAAGGLLGNQFGSGSGRDIATGVGVAAGVAAGAWNANRMKTNRINDCQQQQQSRQPQQQSGYRYQGS</sequence>
<evidence type="ECO:0000256" key="2">
    <source>
        <dbReference type="SAM" id="SignalP"/>
    </source>
</evidence>
<dbReference type="Proteomes" id="UP001595462">
    <property type="component" value="Unassembled WGS sequence"/>
</dbReference>
<name>A0ABV7EMY2_9GAMM</name>
<dbReference type="EMBL" id="JBHRSS010000003">
    <property type="protein sequence ID" value="MFC3104088.1"/>
    <property type="molecule type" value="Genomic_DNA"/>
</dbReference>
<comment type="caution">
    <text evidence="3">The sequence shown here is derived from an EMBL/GenBank/DDBJ whole genome shotgun (WGS) entry which is preliminary data.</text>
</comment>
<gene>
    <name evidence="3" type="ORF">ACFOSU_09300</name>
</gene>
<keyword evidence="2" id="KW-0732">Signal</keyword>
<organism evidence="3 4">
    <name type="scientific">Salinisphaera aquimarina</name>
    <dbReference type="NCBI Taxonomy" id="2094031"/>
    <lineage>
        <taxon>Bacteria</taxon>
        <taxon>Pseudomonadati</taxon>
        <taxon>Pseudomonadota</taxon>
        <taxon>Gammaproteobacteria</taxon>
        <taxon>Salinisphaerales</taxon>
        <taxon>Salinisphaeraceae</taxon>
        <taxon>Salinisphaera</taxon>
    </lineage>
</organism>
<feature type="signal peptide" evidence="2">
    <location>
        <begin position="1"/>
        <end position="32"/>
    </location>
</feature>
<keyword evidence="4" id="KW-1185">Reference proteome</keyword>
<feature type="compositionally biased region" description="Low complexity" evidence="1">
    <location>
        <begin position="125"/>
        <end position="144"/>
    </location>
</feature>
<reference evidence="4" key="1">
    <citation type="journal article" date="2019" name="Int. J. Syst. Evol. Microbiol.">
        <title>The Global Catalogue of Microorganisms (GCM) 10K type strain sequencing project: providing services to taxonomists for standard genome sequencing and annotation.</title>
        <authorList>
            <consortium name="The Broad Institute Genomics Platform"/>
            <consortium name="The Broad Institute Genome Sequencing Center for Infectious Disease"/>
            <person name="Wu L."/>
            <person name="Ma J."/>
        </authorList>
    </citation>
    <scope>NUCLEOTIDE SEQUENCE [LARGE SCALE GENOMIC DNA]</scope>
    <source>
        <strain evidence="4">KCTC 52640</strain>
    </source>
</reference>
<feature type="chain" id="PRO_5046791155" description="Glycine zipper 2TM domain-containing protein" evidence="2">
    <location>
        <begin position="33"/>
        <end position="144"/>
    </location>
</feature>
<dbReference type="RefSeq" id="WP_380688732.1">
    <property type="nucleotide sequence ID" value="NZ_JBHRSS010000003.1"/>
</dbReference>
<feature type="region of interest" description="Disordered" evidence="1">
    <location>
        <begin position="122"/>
        <end position="144"/>
    </location>
</feature>
<evidence type="ECO:0008006" key="5">
    <source>
        <dbReference type="Google" id="ProtNLM"/>
    </source>
</evidence>
<evidence type="ECO:0000256" key="1">
    <source>
        <dbReference type="SAM" id="MobiDB-lite"/>
    </source>
</evidence>
<protein>
    <recommendedName>
        <fullName evidence="5">Glycine zipper 2TM domain-containing protein</fullName>
    </recommendedName>
</protein>
<accession>A0ABV7EMY2</accession>
<evidence type="ECO:0000313" key="3">
    <source>
        <dbReference type="EMBL" id="MFC3104088.1"/>
    </source>
</evidence>
<evidence type="ECO:0000313" key="4">
    <source>
        <dbReference type="Proteomes" id="UP001595462"/>
    </source>
</evidence>
<proteinExistence type="predicted"/>